<feature type="non-terminal residue" evidence="1">
    <location>
        <position position="1"/>
    </location>
</feature>
<reference evidence="1 2" key="1">
    <citation type="journal article" date="2018" name="Front. Plant Sci.">
        <title>Red Clover (Trifolium pratense) and Zigzag Clover (T. medium) - A Picture of Genomic Similarities and Differences.</title>
        <authorList>
            <person name="Dluhosova J."/>
            <person name="Istvanek J."/>
            <person name="Nedelnik J."/>
            <person name="Repkova J."/>
        </authorList>
    </citation>
    <scope>NUCLEOTIDE SEQUENCE [LARGE SCALE GENOMIC DNA]</scope>
    <source>
        <strain evidence="2">cv. 10/8</strain>
        <tissue evidence="1">Leaf</tissue>
    </source>
</reference>
<comment type="caution">
    <text evidence="1">The sequence shown here is derived from an EMBL/GenBank/DDBJ whole genome shotgun (WGS) entry which is preliminary data.</text>
</comment>
<organism evidence="1 2">
    <name type="scientific">Trifolium medium</name>
    <dbReference type="NCBI Taxonomy" id="97028"/>
    <lineage>
        <taxon>Eukaryota</taxon>
        <taxon>Viridiplantae</taxon>
        <taxon>Streptophyta</taxon>
        <taxon>Embryophyta</taxon>
        <taxon>Tracheophyta</taxon>
        <taxon>Spermatophyta</taxon>
        <taxon>Magnoliopsida</taxon>
        <taxon>eudicotyledons</taxon>
        <taxon>Gunneridae</taxon>
        <taxon>Pentapetalae</taxon>
        <taxon>rosids</taxon>
        <taxon>fabids</taxon>
        <taxon>Fabales</taxon>
        <taxon>Fabaceae</taxon>
        <taxon>Papilionoideae</taxon>
        <taxon>50 kb inversion clade</taxon>
        <taxon>NPAAA clade</taxon>
        <taxon>Hologalegina</taxon>
        <taxon>IRL clade</taxon>
        <taxon>Trifolieae</taxon>
        <taxon>Trifolium</taxon>
    </lineage>
</organism>
<keyword evidence="2" id="KW-1185">Reference proteome</keyword>
<evidence type="ECO:0000313" key="2">
    <source>
        <dbReference type="Proteomes" id="UP000265520"/>
    </source>
</evidence>
<proteinExistence type="predicted"/>
<accession>A0A392RD38</accession>
<dbReference type="EMBL" id="LXQA010207094">
    <property type="protein sequence ID" value="MCI33746.1"/>
    <property type="molecule type" value="Genomic_DNA"/>
</dbReference>
<name>A0A392RD38_9FABA</name>
<evidence type="ECO:0000313" key="1">
    <source>
        <dbReference type="EMBL" id="MCI33746.1"/>
    </source>
</evidence>
<dbReference type="Proteomes" id="UP000265520">
    <property type="component" value="Unassembled WGS sequence"/>
</dbReference>
<sequence>CYQSSFELYCASIIMVRTSANPPPLIDPSDGHEVHLHKYIA</sequence>
<dbReference type="AlphaFoldDB" id="A0A392RD38"/>
<protein>
    <submittedName>
        <fullName evidence="1">Uncharacterized protein</fullName>
    </submittedName>
</protein>